<sequence length="211" mass="23584">MVDTGASHSCMTECVVNRFGLKLKDFGFKLKAVNSEIKPVLGVATVELELGPWKGWCSLMASQMDDFDLILGKNFMVANRIYPIPHLDGVIVDDDQNPGFIAVVRLPKQKSNQRKNLVLAVQIESSLRHGEVMYIAALVEMKPDMYQEVPDGVAHVLEEFVDLMPAELSKRLPPRHAVEHRIELVSGAQPLAQAPYRMSSMELAELRCQLN</sequence>
<reference evidence="2" key="1">
    <citation type="submission" date="2025-08" db="UniProtKB">
        <authorList>
            <consortium name="RefSeq"/>
        </authorList>
    </citation>
    <scope>IDENTIFICATION</scope>
    <source>
        <tissue evidence="2">Leaves</tissue>
    </source>
</reference>
<dbReference type="PANTHER" id="PTHR15503:SF45">
    <property type="entry name" value="RNA-DIRECTED DNA POLYMERASE HOMOLOG"/>
    <property type="match status" value="1"/>
</dbReference>
<name>A0ABM4WM78_COFAR</name>
<accession>A0ABM4WM78</accession>
<dbReference type="InterPro" id="IPR021109">
    <property type="entry name" value="Peptidase_aspartic_dom_sf"/>
</dbReference>
<dbReference type="SUPFAM" id="SSF50630">
    <property type="entry name" value="Acid proteases"/>
    <property type="match status" value="1"/>
</dbReference>
<proteinExistence type="predicted"/>
<dbReference type="InterPro" id="IPR032567">
    <property type="entry name" value="RTL1-rel"/>
</dbReference>
<dbReference type="Gene3D" id="2.40.70.10">
    <property type="entry name" value="Acid Proteases"/>
    <property type="match status" value="1"/>
</dbReference>
<evidence type="ECO:0000313" key="1">
    <source>
        <dbReference type="Proteomes" id="UP001652660"/>
    </source>
</evidence>
<organism evidence="1 2">
    <name type="scientific">Coffea arabica</name>
    <name type="common">Arabian coffee</name>
    <dbReference type="NCBI Taxonomy" id="13443"/>
    <lineage>
        <taxon>Eukaryota</taxon>
        <taxon>Viridiplantae</taxon>
        <taxon>Streptophyta</taxon>
        <taxon>Embryophyta</taxon>
        <taxon>Tracheophyta</taxon>
        <taxon>Spermatophyta</taxon>
        <taxon>Magnoliopsida</taxon>
        <taxon>eudicotyledons</taxon>
        <taxon>Gunneridae</taxon>
        <taxon>Pentapetalae</taxon>
        <taxon>asterids</taxon>
        <taxon>lamiids</taxon>
        <taxon>Gentianales</taxon>
        <taxon>Rubiaceae</taxon>
        <taxon>Ixoroideae</taxon>
        <taxon>Gardenieae complex</taxon>
        <taxon>Bertiereae - Coffeeae clade</taxon>
        <taxon>Coffeeae</taxon>
        <taxon>Coffea</taxon>
    </lineage>
</organism>
<gene>
    <name evidence="2" type="primary">LOC140035517</name>
</gene>
<keyword evidence="1" id="KW-1185">Reference proteome</keyword>
<protein>
    <submittedName>
        <fullName evidence="2">Uncharacterized protein</fullName>
    </submittedName>
</protein>
<dbReference type="PANTHER" id="PTHR15503">
    <property type="entry name" value="LDOC1 RELATED"/>
    <property type="match status" value="1"/>
</dbReference>
<dbReference type="Proteomes" id="UP001652660">
    <property type="component" value="Chromosome 2c"/>
</dbReference>
<evidence type="ECO:0000313" key="2">
    <source>
        <dbReference type="RefSeq" id="XP_071932876.1"/>
    </source>
</evidence>
<dbReference type="RefSeq" id="XP_071932876.1">
    <property type="nucleotide sequence ID" value="XM_072076775.1"/>
</dbReference>
<dbReference type="GeneID" id="140035517"/>
<dbReference type="CDD" id="cd00303">
    <property type="entry name" value="retropepsin_like"/>
    <property type="match status" value="1"/>
</dbReference>